<name>A0AAX1ZXX6_9BACL</name>
<feature type="non-terminal residue" evidence="2">
    <location>
        <position position="45"/>
    </location>
</feature>
<dbReference type="EMBL" id="SBBW01000231">
    <property type="protein sequence ID" value="RWU03061.1"/>
    <property type="molecule type" value="Genomic_DNA"/>
</dbReference>
<keyword evidence="2" id="KW-0540">Nuclease</keyword>
<dbReference type="GO" id="GO:0004519">
    <property type="term" value="F:endonuclease activity"/>
    <property type="evidence" value="ECO:0007669"/>
    <property type="project" value="UniProtKB-KW"/>
</dbReference>
<gene>
    <name evidence="2" type="ORF">EA138_14575</name>
</gene>
<dbReference type="Pfam" id="PF14239">
    <property type="entry name" value="RRXRR"/>
    <property type="match status" value="1"/>
</dbReference>
<accession>A0AAX1ZXX6</accession>
<keyword evidence="2" id="KW-0378">Hydrolase</keyword>
<evidence type="ECO:0000259" key="1">
    <source>
        <dbReference type="Pfam" id="PF14239"/>
    </source>
</evidence>
<evidence type="ECO:0000313" key="3">
    <source>
        <dbReference type="Proteomes" id="UP000286434"/>
    </source>
</evidence>
<dbReference type="Proteomes" id="UP000286434">
    <property type="component" value="Unassembled WGS sequence"/>
</dbReference>
<protein>
    <submittedName>
        <fullName evidence="2">HNH endonuclease</fullName>
    </submittedName>
</protein>
<comment type="caution">
    <text evidence="2">The sequence shown here is derived from an EMBL/GenBank/DDBJ whole genome shotgun (WGS) entry which is preliminary data.</text>
</comment>
<dbReference type="AlphaFoldDB" id="A0AAX1ZXX6"/>
<feature type="domain" description="RRXRR" evidence="1">
    <location>
        <begin position="2"/>
        <end position="44"/>
    </location>
</feature>
<reference evidence="2 3" key="1">
    <citation type="submission" date="2019-01" db="EMBL/GenBank/DDBJ databases">
        <title>Anoxybacillus flavithermus in powdered infant formula.</title>
        <authorList>
            <person name="Rhee M.S."/>
            <person name="Choi I.-G."/>
            <person name="Cho T.J."/>
            <person name="Park B."/>
        </authorList>
    </citation>
    <scope>NUCLEOTIDE SEQUENCE [LARGE SCALE GENOMIC DNA]</scope>
    <source>
        <strain evidence="2 3">FHS-PPAM212</strain>
    </source>
</reference>
<organism evidence="2 3">
    <name type="scientific">Anoxybacillus flavithermus</name>
    <dbReference type="NCBI Taxonomy" id="33934"/>
    <lineage>
        <taxon>Bacteria</taxon>
        <taxon>Bacillati</taxon>
        <taxon>Bacillota</taxon>
        <taxon>Bacilli</taxon>
        <taxon>Bacillales</taxon>
        <taxon>Anoxybacillaceae</taxon>
        <taxon>Anoxybacillus</taxon>
    </lineage>
</organism>
<evidence type="ECO:0000313" key="2">
    <source>
        <dbReference type="EMBL" id="RWU03061.1"/>
    </source>
</evidence>
<proteinExistence type="predicted"/>
<dbReference type="InterPro" id="IPR025938">
    <property type="entry name" value="RRXRR_dom"/>
</dbReference>
<keyword evidence="2" id="KW-0255">Endonuclease</keyword>
<sequence length="45" mass="5157">MVFVLDTNKRTIAPCHEAVARKMLKKGKAAIYRRLPFTIILKKSV</sequence>